<dbReference type="InterPro" id="IPR038174">
    <property type="entry name" value="Strep_pil_link_sf"/>
</dbReference>
<evidence type="ECO:0000256" key="1">
    <source>
        <dbReference type="SAM" id="MobiDB-lite"/>
    </source>
</evidence>
<feature type="chain" id="PRO_5046472927" evidence="3">
    <location>
        <begin position="40"/>
        <end position="622"/>
    </location>
</feature>
<reference evidence="5 6" key="1">
    <citation type="submission" date="2024-01" db="EMBL/GenBank/DDBJ databases">
        <title>novel species in genus Adlercreutzia.</title>
        <authorList>
            <person name="Liu X."/>
        </authorList>
    </citation>
    <scope>NUCLEOTIDE SEQUENCE [LARGE SCALE GENOMIC DNA]</scope>
    <source>
        <strain evidence="5 6">R7</strain>
    </source>
</reference>
<keyword evidence="3" id="KW-0732">Signal</keyword>
<organism evidence="5 6">
    <name type="scientific">Adlercreutzia wanghongyangiae</name>
    <dbReference type="NCBI Taxonomy" id="3111451"/>
    <lineage>
        <taxon>Bacteria</taxon>
        <taxon>Bacillati</taxon>
        <taxon>Actinomycetota</taxon>
        <taxon>Coriobacteriia</taxon>
        <taxon>Eggerthellales</taxon>
        <taxon>Eggerthellaceae</taxon>
        <taxon>Adlercreutzia</taxon>
    </lineage>
</organism>
<evidence type="ECO:0000313" key="5">
    <source>
        <dbReference type="EMBL" id="MEC4175408.1"/>
    </source>
</evidence>
<evidence type="ECO:0000256" key="3">
    <source>
        <dbReference type="SAM" id="SignalP"/>
    </source>
</evidence>
<feature type="compositionally biased region" description="Low complexity" evidence="1">
    <location>
        <begin position="525"/>
        <end position="544"/>
    </location>
</feature>
<dbReference type="InterPro" id="IPR022464">
    <property type="entry name" value="Strep_pil_isopept_link"/>
</dbReference>
<feature type="domain" description="Streptococcal pilin isopeptide linkage" evidence="4">
    <location>
        <begin position="157"/>
        <end position="308"/>
    </location>
</feature>
<dbReference type="Proteomes" id="UP001349994">
    <property type="component" value="Unassembled WGS sequence"/>
</dbReference>
<feature type="transmembrane region" description="Helical" evidence="2">
    <location>
        <begin position="595"/>
        <end position="616"/>
    </location>
</feature>
<proteinExistence type="predicted"/>
<name>A0ABU6IGD0_9ACTN</name>
<feature type="compositionally biased region" description="Low complexity" evidence="1">
    <location>
        <begin position="135"/>
        <end position="144"/>
    </location>
</feature>
<comment type="caution">
    <text evidence="5">The sequence shown here is derived from an EMBL/GenBank/DDBJ whole genome shotgun (WGS) entry which is preliminary data.</text>
</comment>
<feature type="compositionally biased region" description="Gly residues" evidence="1">
    <location>
        <begin position="503"/>
        <end position="514"/>
    </location>
</feature>
<accession>A0ABU6IGD0</accession>
<dbReference type="Pfam" id="PF12892">
    <property type="entry name" value="FctA"/>
    <property type="match status" value="1"/>
</dbReference>
<dbReference type="RefSeq" id="WP_338209168.1">
    <property type="nucleotide sequence ID" value="NZ_JAYMFF010000003.1"/>
</dbReference>
<feature type="region of interest" description="Disordered" evidence="1">
    <location>
        <begin position="96"/>
        <end position="144"/>
    </location>
</feature>
<keyword evidence="2" id="KW-1133">Transmembrane helix</keyword>
<evidence type="ECO:0000259" key="4">
    <source>
        <dbReference type="Pfam" id="PF12892"/>
    </source>
</evidence>
<evidence type="ECO:0000313" key="6">
    <source>
        <dbReference type="Proteomes" id="UP001349994"/>
    </source>
</evidence>
<keyword evidence="6" id="KW-1185">Reference proteome</keyword>
<dbReference type="Gene3D" id="2.60.40.3050">
    <property type="match status" value="2"/>
</dbReference>
<feature type="compositionally biased region" description="Low complexity" evidence="1">
    <location>
        <begin position="96"/>
        <end position="107"/>
    </location>
</feature>
<protein>
    <submittedName>
        <fullName evidence="5">FctA domain-containing protein</fullName>
    </submittedName>
</protein>
<gene>
    <name evidence="5" type="ORF">VIN30_02965</name>
</gene>
<feature type="signal peptide" evidence="3">
    <location>
        <begin position="1"/>
        <end position="39"/>
    </location>
</feature>
<evidence type="ECO:0000256" key="2">
    <source>
        <dbReference type="SAM" id="Phobius"/>
    </source>
</evidence>
<feature type="region of interest" description="Disordered" evidence="1">
    <location>
        <begin position="480"/>
        <end position="573"/>
    </location>
</feature>
<keyword evidence="2" id="KW-0472">Membrane</keyword>
<dbReference type="EMBL" id="JAYMFF010000003">
    <property type="protein sequence ID" value="MEC4175408.1"/>
    <property type="molecule type" value="Genomic_DNA"/>
</dbReference>
<sequence>MTQNHEMKRGTVGRRFWTAALAVLAAGCLVLAGASVAGAAEGDRAPGTNELPLRAAEASSAVSVPVDATAPVGRAEARPYGEAAGDSVATDSADAAPAGLAAQAVPTKDGPAKTAQADPTAAESADPAKDGQAKAVPAAPASKGTAAAAQPASFTISGMKYLEGRTLQAGEFTFRIAAAGAAKIPLASKLPSQLRSSTLSDAEKYELVAHGGLVYYPSALQPTPASNMVVNSADGTVSFGPLTFDQASLGETSTQRSHGTVFCYTVAEQPPRNADGSLKDGVTHDVLGRYVYQGVTYDDTVKRIYLYVYETGIDSNNPEIAILPLGDATFDRRPEKAVSGTGAGFVNIFGGAVLDSYDGAVYLPDGQIAAGEFNFEVREVAEDGTILDDASVPCGAASDGSSGAGVRLITDEVYGEPGRFFYAVKQTAPSRAASDVVLDESSYVITVEVAKDADDNLEAAITHVRKKPADSDQWVDVDLNAQPSPVVWENRLRTATDPDEGGDGGGTGSEGDGAGTNEPSGNEGGADASGAAGATGDDAHNAAGEVASDTGKPADNGATGRTDDKQATASGKAKADRAATAAKASSDFAQTGDDLGLPMLIAFAVVIASGIALVLLGRRRQK</sequence>
<keyword evidence="2" id="KW-0812">Transmembrane</keyword>